<accession>A0A371PID3</accession>
<dbReference type="Pfam" id="PF22790">
    <property type="entry name" value="YkoP"/>
    <property type="match status" value="1"/>
</dbReference>
<feature type="domain" description="NodB homology" evidence="2">
    <location>
        <begin position="38"/>
        <end position="224"/>
    </location>
</feature>
<dbReference type="EMBL" id="QUBQ01000001">
    <property type="protein sequence ID" value="REK75990.1"/>
    <property type="molecule type" value="Genomic_DNA"/>
</dbReference>
<protein>
    <submittedName>
        <fullName evidence="3">Polysaccharide deacetylase family protein</fullName>
    </submittedName>
</protein>
<dbReference type="Proteomes" id="UP000261905">
    <property type="component" value="Unassembled WGS sequence"/>
</dbReference>
<organism evidence="3 4">
    <name type="scientific">Paenibacillus paeoniae</name>
    <dbReference type="NCBI Taxonomy" id="2292705"/>
    <lineage>
        <taxon>Bacteria</taxon>
        <taxon>Bacillati</taxon>
        <taxon>Bacillota</taxon>
        <taxon>Bacilli</taxon>
        <taxon>Bacillales</taxon>
        <taxon>Paenibacillaceae</taxon>
        <taxon>Paenibacillus</taxon>
    </lineage>
</organism>
<dbReference type="PANTHER" id="PTHR10587:SF137">
    <property type="entry name" value="4-DEOXY-4-FORMAMIDO-L-ARABINOSE-PHOSPHOUNDECAPRENOL DEFORMYLASE ARND-RELATED"/>
    <property type="match status" value="1"/>
</dbReference>
<gene>
    <name evidence="3" type="ORF">DX130_02675</name>
</gene>
<dbReference type="GO" id="GO:0016810">
    <property type="term" value="F:hydrolase activity, acting on carbon-nitrogen (but not peptide) bonds"/>
    <property type="evidence" value="ECO:0007669"/>
    <property type="project" value="InterPro"/>
</dbReference>
<dbReference type="PANTHER" id="PTHR10587">
    <property type="entry name" value="GLYCOSYL TRANSFERASE-RELATED"/>
    <property type="match status" value="1"/>
</dbReference>
<keyword evidence="4" id="KW-1185">Reference proteome</keyword>
<feature type="transmembrane region" description="Helical" evidence="1">
    <location>
        <begin position="6"/>
        <end position="26"/>
    </location>
</feature>
<dbReference type="AlphaFoldDB" id="A0A371PID3"/>
<dbReference type="InterPro" id="IPR054467">
    <property type="entry name" value="YkoP-like_dom"/>
</dbReference>
<evidence type="ECO:0000256" key="1">
    <source>
        <dbReference type="SAM" id="Phobius"/>
    </source>
</evidence>
<dbReference type="InterPro" id="IPR011330">
    <property type="entry name" value="Glyco_hydro/deAcase_b/a-brl"/>
</dbReference>
<keyword evidence="1" id="KW-0472">Membrane</keyword>
<dbReference type="PROSITE" id="PS51677">
    <property type="entry name" value="NODB"/>
    <property type="match status" value="1"/>
</dbReference>
<dbReference type="GO" id="GO:0005975">
    <property type="term" value="P:carbohydrate metabolic process"/>
    <property type="evidence" value="ECO:0007669"/>
    <property type="project" value="InterPro"/>
</dbReference>
<keyword evidence="1" id="KW-0812">Transmembrane</keyword>
<dbReference type="CDD" id="cd10959">
    <property type="entry name" value="CE4_NodB_like_3"/>
    <property type="match status" value="1"/>
</dbReference>
<dbReference type="RefSeq" id="WP_116042618.1">
    <property type="nucleotide sequence ID" value="NZ_QUBQ01000001.1"/>
</dbReference>
<dbReference type="Gene3D" id="3.20.20.370">
    <property type="entry name" value="Glycoside hydrolase/deacetylase"/>
    <property type="match status" value="1"/>
</dbReference>
<dbReference type="SUPFAM" id="SSF88713">
    <property type="entry name" value="Glycoside hydrolase/deacetylase"/>
    <property type="match status" value="1"/>
</dbReference>
<dbReference type="OrthoDB" id="2649545at2"/>
<evidence type="ECO:0000259" key="2">
    <source>
        <dbReference type="PROSITE" id="PS51677"/>
    </source>
</evidence>
<keyword evidence="1" id="KW-1133">Transmembrane helix</keyword>
<reference evidence="3 4" key="1">
    <citation type="submission" date="2018-08" db="EMBL/GenBank/DDBJ databases">
        <title>Paenibacillus sp. M4BSY-1, whole genome shotgun sequence.</title>
        <authorList>
            <person name="Tuo L."/>
        </authorList>
    </citation>
    <scope>NUCLEOTIDE SEQUENCE [LARGE SCALE GENOMIC DNA]</scope>
    <source>
        <strain evidence="3 4">M4BSY-1</strain>
    </source>
</reference>
<sequence>MENLFLWGFYVMTFYAFLPGMISRTFGFRVFKKGKVDKEIALTFDDGPDPVYTPQLLNLLARYNAKATFFVVGSHAEGQGELLRRMQEEGHTIGIHNYVHKSNWFMRPRTVRRHIEKTNDIIEQATGTRSIYYRPPWGIINVFDYSNLGYLRIILWSAMFGDWRKSVGAKRLQKRMMKKLRPGEVLLLHDCGNTLGADHDAPRNMMIALEAYMEAATKKGYTFVGIEEMMKLTDVKRSMHRSLFKRMIISLWLMWEHAFHILFRLKKVGSSDTPAFHYRVTTYNGDDLKFAEGGSIAKGDSVAELHFDNRMLSNITATSRSPLATGIRMLREVERALPQLADQLSADPDAKHIKAVYGVTMVHRGADRLGFEIFKLKEGLFAKSTRIYLKLLLKVLTNTKQYGKERKQKSRNEVISPRMLLMPVQKIVSYANEQSRIIKEEVERVTDSVDRAISGASEDNSTIASKTSAI</sequence>
<dbReference type="Pfam" id="PF01522">
    <property type="entry name" value="Polysacc_deac_1"/>
    <property type="match status" value="1"/>
</dbReference>
<name>A0A371PID3_9BACL</name>
<evidence type="ECO:0000313" key="3">
    <source>
        <dbReference type="EMBL" id="REK75990.1"/>
    </source>
</evidence>
<dbReference type="InterPro" id="IPR002509">
    <property type="entry name" value="NODB_dom"/>
</dbReference>
<proteinExistence type="predicted"/>
<dbReference type="InterPro" id="IPR050248">
    <property type="entry name" value="Polysacc_deacetylase_ArnD"/>
</dbReference>
<evidence type="ECO:0000313" key="4">
    <source>
        <dbReference type="Proteomes" id="UP000261905"/>
    </source>
</evidence>
<comment type="caution">
    <text evidence="3">The sequence shown here is derived from an EMBL/GenBank/DDBJ whole genome shotgun (WGS) entry which is preliminary data.</text>
</comment>